<accession>A0A8H5P4S5</accession>
<dbReference type="Pfam" id="PF01926">
    <property type="entry name" value="MMR_HSR1"/>
    <property type="match status" value="1"/>
</dbReference>
<dbReference type="OrthoDB" id="8954335at2759"/>
<dbReference type="InterPro" id="IPR027417">
    <property type="entry name" value="P-loop_NTPase"/>
</dbReference>
<reference evidence="3 4" key="1">
    <citation type="submission" date="2020-05" db="EMBL/GenBank/DDBJ databases">
        <title>Identification and distribution of gene clusters putatively required for synthesis of sphingolipid metabolism inhibitors in phylogenetically diverse species of the filamentous fungus Fusarium.</title>
        <authorList>
            <person name="Kim H.-S."/>
            <person name="Busman M."/>
            <person name="Brown D.W."/>
            <person name="Divon H."/>
            <person name="Uhlig S."/>
            <person name="Proctor R.H."/>
        </authorList>
    </citation>
    <scope>NUCLEOTIDE SEQUENCE [LARGE SCALE GENOMIC DNA]</scope>
    <source>
        <strain evidence="3 4">NRRL 36939</strain>
    </source>
</reference>
<evidence type="ECO:0000313" key="4">
    <source>
        <dbReference type="Proteomes" id="UP000546213"/>
    </source>
</evidence>
<proteinExistence type="predicted"/>
<dbReference type="EMBL" id="JAAOAS010000196">
    <property type="protein sequence ID" value="KAF5586330.1"/>
    <property type="molecule type" value="Genomic_DNA"/>
</dbReference>
<evidence type="ECO:0000259" key="2">
    <source>
        <dbReference type="Pfam" id="PF01926"/>
    </source>
</evidence>
<dbReference type="InterPro" id="IPR006073">
    <property type="entry name" value="GTP-bd"/>
</dbReference>
<feature type="region of interest" description="Disordered" evidence="1">
    <location>
        <begin position="37"/>
        <end position="65"/>
    </location>
</feature>
<name>A0A8H5P4S5_9HYPO</name>
<feature type="domain" description="G" evidence="2">
    <location>
        <begin position="111"/>
        <end position="219"/>
    </location>
</feature>
<dbReference type="AlphaFoldDB" id="A0A8H5P4S5"/>
<dbReference type="Gene3D" id="3.40.50.300">
    <property type="entry name" value="P-loop containing nucleotide triphosphate hydrolases"/>
    <property type="match status" value="1"/>
</dbReference>
<gene>
    <name evidence="3" type="ORF">FPCIR_7939</name>
</gene>
<dbReference type="GO" id="GO:0005525">
    <property type="term" value="F:GTP binding"/>
    <property type="evidence" value="ECO:0007669"/>
    <property type="project" value="InterPro"/>
</dbReference>
<organism evidence="3 4">
    <name type="scientific">Fusarium pseudocircinatum</name>
    <dbReference type="NCBI Taxonomy" id="56676"/>
    <lineage>
        <taxon>Eukaryota</taxon>
        <taxon>Fungi</taxon>
        <taxon>Dikarya</taxon>
        <taxon>Ascomycota</taxon>
        <taxon>Pezizomycotina</taxon>
        <taxon>Sordariomycetes</taxon>
        <taxon>Hypocreomycetidae</taxon>
        <taxon>Hypocreales</taxon>
        <taxon>Nectriaceae</taxon>
        <taxon>Fusarium</taxon>
        <taxon>Fusarium fujikuroi species complex</taxon>
    </lineage>
</organism>
<comment type="caution">
    <text evidence="3">The sequence shown here is derived from an EMBL/GenBank/DDBJ whole genome shotgun (WGS) entry which is preliminary data.</text>
</comment>
<dbReference type="Proteomes" id="UP000546213">
    <property type="component" value="Unassembled WGS sequence"/>
</dbReference>
<evidence type="ECO:0000313" key="3">
    <source>
        <dbReference type="EMBL" id="KAF5586330.1"/>
    </source>
</evidence>
<evidence type="ECO:0000256" key="1">
    <source>
        <dbReference type="SAM" id="MobiDB-lite"/>
    </source>
</evidence>
<protein>
    <recommendedName>
        <fullName evidence="2">G domain-containing protein</fullName>
    </recommendedName>
</protein>
<sequence>MAIIEMPVTTAETIAHPIDVSEERGLVRCSKTSLSDVEDQYSTQEDGMAYESHDSSEDDASDIGRHTYDETYPRWTWGFKKLSSLLSETRGGVTKRIISFVGSHLRGTKLIFVVGKAGTGKTSLLSELTDHDDLQPCITLQAGTKSYRIIPGIIDDEQYLFIDTVGFGDPSRDDIEIFKDSVSSLIAFGSFIEVVGVLFVVGNPGTRLDQQDAKTIRWLQCFCGPDFFRNITIVTSFWDTYNASAFKQAFNRMQSLHEDAMFQKILNPSTSEKRYHEAHIYHHGVTGGNLTLESFPGLDYTEKRRERREELRNLIRRRYAERRYKPTKLQFMREVEKKVPFLETEAAKALRTPTVGVTVNIVDGRCAIEAVPIAQETPPLVYEDMPNVKETSWRETVLEWWGTVNQVAEFFREARQRQAQARASTTRSLNIFGTIYQWWNGRSTAEASQRGGSMRY</sequence>
<dbReference type="SUPFAM" id="SSF52540">
    <property type="entry name" value="P-loop containing nucleoside triphosphate hydrolases"/>
    <property type="match status" value="1"/>
</dbReference>
<keyword evidence="4" id="KW-1185">Reference proteome</keyword>